<evidence type="ECO:0008006" key="3">
    <source>
        <dbReference type="Google" id="ProtNLM"/>
    </source>
</evidence>
<organism evidence="1 2">
    <name type="scientific">Lophium mytilinum</name>
    <dbReference type="NCBI Taxonomy" id="390894"/>
    <lineage>
        <taxon>Eukaryota</taxon>
        <taxon>Fungi</taxon>
        <taxon>Dikarya</taxon>
        <taxon>Ascomycota</taxon>
        <taxon>Pezizomycotina</taxon>
        <taxon>Dothideomycetes</taxon>
        <taxon>Pleosporomycetidae</taxon>
        <taxon>Mytilinidiales</taxon>
        <taxon>Mytilinidiaceae</taxon>
        <taxon>Lophium</taxon>
    </lineage>
</organism>
<dbReference type="Proteomes" id="UP000799750">
    <property type="component" value="Unassembled WGS sequence"/>
</dbReference>
<dbReference type="EMBL" id="MU004193">
    <property type="protein sequence ID" value="KAF2492626.1"/>
    <property type="molecule type" value="Genomic_DNA"/>
</dbReference>
<protein>
    <recommendedName>
        <fullName evidence="3">F-box domain-containing protein</fullName>
    </recommendedName>
</protein>
<reference evidence="1" key="1">
    <citation type="journal article" date="2020" name="Stud. Mycol.">
        <title>101 Dothideomycetes genomes: a test case for predicting lifestyles and emergence of pathogens.</title>
        <authorList>
            <person name="Haridas S."/>
            <person name="Albert R."/>
            <person name="Binder M."/>
            <person name="Bloem J."/>
            <person name="Labutti K."/>
            <person name="Salamov A."/>
            <person name="Andreopoulos B."/>
            <person name="Baker S."/>
            <person name="Barry K."/>
            <person name="Bills G."/>
            <person name="Bluhm B."/>
            <person name="Cannon C."/>
            <person name="Castanera R."/>
            <person name="Culley D."/>
            <person name="Daum C."/>
            <person name="Ezra D."/>
            <person name="Gonzalez J."/>
            <person name="Henrissat B."/>
            <person name="Kuo A."/>
            <person name="Liang C."/>
            <person name="Lipzen A."/>
            <person name="Lutzoni F."/>
            <person name="Magnuson J."/>
            <person name="Mondo S."/>
            <person name="Nolan M."/>
            <person name="Ohm R."/>
            <person name="Pangilinan J."/>
            <person name="Park H.-J."/>
            <person name="Ramirez L."/>
            <person name="Alfaro M."/>
            <person name="Sun H."/>
            <person name="Tritt A."/>
            <person name="Yoshinaga Y."/>
            <person name="Zwiers L.-H."/>
            <person name="Turgeon B."/>
            <person name="Goodwin S."/>
            <person name="Spatafora J."/>
            <person name="Crous P."/>
            <person name="Grigoriev I."/>
        </authorList>
    </citation>
    <scope>NUCLEOTIDE SEQUENCE</scope>
    <source>
        <strain evidence="1">CBS 269.34</strain>
    </source>
</reference>
<sequence length="165" mass="19497">MIRAVEDMKGLEDCLDAIPSEVGLKDVRRLHFDSIHTHDDRWMNANGHNEVIELMKRCSGLTYVCLGLDFGFLVSSLDWSQGPTMEELIEEYRLEEIFKCKKLEHIEMPMQYCDVDKETPKALREWIRDGFEKRGRKVSADLVLWYEDCYIYGPTTWLRRFAKKL</sequence>
<dbReference type="AlphaFoldDB" id="A0A6A6QKS8"/>
<evidence type="ECO:0000313" key="2">
    <source>
        <dbReference type="Proteomes" id="UP000799750"/>
    </source>
</evidence>
<accession>A0A6A6QKS8</accession>
<keyword evidence="2" id="KW-1185">Reference proteome</keyword>
<gene>
    <name evidence="1" type="ORF">BU16DRAFT_541439</name>
</gene>
<proteinExistence type="predicted"/>
<evidence type="ECO:0000313" key="1">
    <source>
        <dbReference type="EMBL" id="KAF2492626.1"/>
    </source>
</evidence>
<name>A0A6A6QKS8_9PEZI</name>